<accession>A0A975BDR6</accession>
<dbReference type="GO" id="GO:0005886">
    <property type="term" value="C:plasma membrane"/>
    <property type="evidence" value="ECO:0007669"/>
    <property type="project" value="UniProtKB-SubCell"/>
</dbReference>
<comment type="subcellular location">
    <subcellularLocation>
        <location evidence="1">Cell membrane</location>
        <topology evidence="1">Multi-pass membrane protein</topology>
    </subcellularLocation>
</comment>
<evidence type="ECO:0000256" key="2">
    <source>
        <dbReference type="ARBA" id="ARBA00022475"/>
    </source>
</evidence>
<organism evidence="7 8">
    <name type="scientific">Desulfonema limicola</name>
    <dbReference type="NCBI Taxonomy" id="45656"/>
    <lineage>
        <taxon>Bacteria</taxon>
        <taxon>Pseudomonadati</taxon>
        <taxon>Thermodesulfobacteriota</taxon>
        <taxon>Desulfobacteria</taxon>
        <taxon>Desulfobacterales</taxon>
        <taxon>Desulfococcaceae</taxon>
        <taxon>Desulfonema</taxon>
    </lineage>
</organism>
<feature type="transmembrane region" description="Helical" evidence="6">
    <location>
        <begin position="356"/>
        <end position="375"/>
    </location>
</feature>
<feature type="transmembrane region" description="Helical" evidence="6">
    <location>
        <begin position="143"/>
        <end position="163"/>
    </location>
</feature>
<keyword evidence="8" id="KW-1185">Reference proteome</keyword>
<dbReference type="PANTHER" id="PTHR30250:SF11">
    <property type="entry name" value="O-ANTIGEN TRANSPORTER-RELATED"/>
    <property type="match status" value="1"/>
</dbReference>
<feature type="transmembrane region" description="Helical" evidence="6">
    <location>
        <begin position="322"/>
        <end position="344"/>
    </location>
</feature>
<evidence type="ECO:0000313" key="8">
    <source>
        <dbReference type="Proteomes" id="UP000663720"/>
    </source>
</evidence>
<feature type="transmembrane region" description="Helical" evidence="6">
    <location>
        <begin position="12"/>
        <end position="31"/>
    </location>
</feature>
<dbReference type="EMBL" id="CP061799">
    <property type="protein sequence ID" value="QTA83335.1"/>
    <property type="molecule type" value="Genomic_DNA"/>
</dbReference>
<gene>
    <name evidence="7" type="ORF">dnl_57350</name>
</gene>
<keyword evidence="3 6" id="KW-0812">Transmembrane</keyword>
<evidence type="ECO:0000256" key="6">
    <source>
        <dbReference type="SAM" id="Phobius"/>
    </source>
</evidence>
<feature type="transmembrane region" description="Helical" evidence="6">
    <location>
        <begin position="411"/>
        <end position="432"/>
    </location>
</feature>
<evidence type="ECO:0000256" key="5">
    <source>
        <dbReference type="ARBA" id="ARBA00023136"/>
    </source>
</evidence>
<keyword evidence="4 6" id="KW-1133">Transmembrane helix</keyword>
<keyword evidence="2" id="KW-1003">Cell membrane</keyword>
<dbReference type="CDD" id="cd13128">
    <property type="entry name" value="MATE_Wzx_like"/>
    <property type="match status" value="1"/>
</dbReference>
<evidence type="ECO:0000256" key="3">
    <source>
        <dbReference type="ARBA" id="ARBA00022692"/>
    </source>
</evidence>
<feature type="transmembrane region" description="Helical" evidence="6">
    <location>
        <begin position="76"/>
        <end position="98"/>
    </location>
</feature>
<reference evidence="7" key="1">
    <citation type="journal article" date="2021" name="Microb. Physiol.">
        <title>Proteogenomic Insights into the Physiology of Marine, Sulfate-Reducing, Filamentous Desulfonema limicola and Desulfonema magnum.</title>
        <authorList>
            <person name="Schnaars V."/>
            <person name="Wohlbrand L."/>
            <person name="Scheve S."/>
            <person name="Hinrichs C."/>
            <person name="Reinhardt R."/>
            <person name="Rabus R."/>
        </authorList>
    </citation>
    <scope>NUCLEOTIDE SEQUENCE</scope>
    <source>
        <strain evidence="7">5ac10</strain>
    </source>
</reference>
<evidence type="ECO:0000256" key="1">
    <source>
        <dbReference type="ARBA" id="ARBA00004651"/>
    </source>
</evidence>
<proteinExistence type="predicted"/>
<dbReference type="InterPro" id="IPR002797">
    <property type="entry name" value="Polysacc_synth"/>
</dbReference>
<feature type="transmembrane region" description="Helical" evidence="6">
    <location>
        <begin position="438"/>
        <end position="459"/>
    </location>
</feature>
<keyword evidence="5 6" id="KW-0472">Membrane</keyword>
<feature type="transmembrane region" description="Helical" evidence="6">
    <location>
        <begin position="110"/>
        <end position="131"/>
    </location>
</feature>
<feature type="transmembrane region" description="Helical" evidence="6">
    <location>
        <begin position="213"/>
        <end position="230"/>
    </location>
</feature>
<evidence type="ECO:0000313" key="7">
    <source>
        <dbReference type="EMBL" id="QTA83335.1"/>
    </source>
</evidence>
<feature type="transmembrane region" description="Helical" evidence="6">
    <location>
        <begin position="381"/>
        <end position="404"/>
    </location>
</feature>
<dbReference type="PANTHER" id="PTHR30250">
    <property type="entry name" value="PST FAMILY PREDICTED COLANIC ACID TRANSPORTER"/>
    <property type="match status" value="1"/>
</dbReference>
<dbReference type="Proteomes" id="UP000663720">
    <property type="component" value="Chromosome"/>
</dbReference>
<feature type="transmembrane region" description="Helical" evidence="6">
    <location>
        <begin position="169"/>
        <end position="192"/>
    </location>
</feature>
<dbReference type="InterPro" id="IPR050833">
    <property type="entry name" value="Poly_Biosynth_Transport"/>
</dbReference>
<sequence length="479" mass="53151">MITNKILKNTFVLIAGRLFSRILQFFLFIYAARCLGADIFGIFSFAYALVSLFSISMDMGISSYSVQQVSRDNEKMASYVGASLTAKVFLIILGFLLIMGTGIVMQKDELTLSALFIMGICASFDNVGNTFQSVFEAHEDMHYQAAIIAFSNFIMCVAGFALLWFFQDVLLFCATYAFGAFLRCTMAAIWVIKTYGPPLWTKDFHFITNIVKKGMPFALVTIFVSIYYYIDTLILSVYCENDVVGYYNASYRLLEAPLFIISSVTTAIFPAASKLYGKDKIELANMVRQAFQKALGFGFSMSLVVAWLSYDLIELIYGKEYLPSAAVLPILIYSVAIIMPSTICGTTIRAIDMQSISAKVTGIGALLNVVLNLILVPKYSLYGAAWTTLGTEIFVLAVYAYLVWHYIGPVINLNTIFSLLGLNALFAGFLWVSGPAGFWFQLIGSVILFFPFMIAVRLIKIEELKSLINRKLPAAKAGS</sequence>
<dbReference type="KEGG" id="dli:dnl_57350"/>
<protein>
    <submittedName>
        <fullName evidence="7">Polysaccharide biosynthesis protein</fullName>
    </submittedName>
</protein>
<feature type="transmembrane region" description="Helical" evidence="6">
    <location>
        <begin position="290"/>
        <end position="310"/>
    </location>
</feature>
<dbReference type="RefSeq" id="WP_207689192.1">
    <property type="nucleotide sequence ID" value="NZ_CP061799.1"/>
</dbReference>
<feature type="transmembrane region" description="Helical" evidence="6">
    <location>
        <begin position="37"/>
        <end position="55"/>
    </location>
</feature>
<dbReference type="AlphaFoldDB" id="A0A975BDR6"/>
<name>A0A975BDR6_9BACT</name>
<evidence type="ECO:0000256" key="4">
    <source>
        <dbReference type="ARBA" id="ARBA00022989"/>
    </source>
</evidence>
<dbReference type="Pfam" id="PF01943">
    <property type="entry name" value="Polysacc_synt"/>
    <property type="match status" value="1"/>
</dbReference>